<organism evidence="1">
    <name type="scientific">Rhizophora mucronata</name>
    <name type="common">Asiatic mangrove</name>
    <dbReference type="NCBI Taxonomy" id="61149"/>
    <lineage>
        <taxon>Eukaryota</taxon>
        <taxon>Viridiplantae</taxon>
        <taxon>Streptophyta</taxon>
        <taxon>Embryophyta</taxon>
        <taxon>Tracheophyta</taxon>
        <taxon>Spermatophyta</taxon>
        <taxon>Magnoliopsida</taxon>
        <taxon>eudicotyledons</taxon>
        <taxon>Gunneridae</taxon>
        <taxon>Pentapetalae</taxon>
        <taxon>rosids</taxon>
        <taxon>fabids</taxon>
        <taxon>Malpighiales</taxon>
        <taxon>Rhizophoraceae</taxon>
        <taxon>Rhizophora</taxon>
    </lineage>
</organism>
<proteinExistence type="predicted"/>
<evidence type="ECO:0000313" key="1">
    <source>
        <dbReference type="EMBL" id="MBX73085.1"/>
    </source>
</evidence>
<name>A0A2P2R1E6_RHIMU</name>
<dbReference type="EMBL" id="GGEC01092601">
    <property type="protein sequence ID" value="MBX73085.1"/>
    <property type="molecule type" value="Transcribed_RNA"/>
</dbReference>
<dbReference type="AlphaFoldDB" id="A0A2P2R1E6"/>
<reference evidence="1" key="1">
    <citation type="submission" date="2018-02" db="EMBL/GenBank/DDBJ databases">
        <title>Rhizophora mucronata_Transcriptome.</title>
        <authorList>
            <person name="Meera S.P."/>
            <person name="Sreeshan A."/>
            <person name="Augustine A."/>
        </authorList>
    </citation>
    <scope>NUCLEOTIDE SEQUENCE</scope>
    <source>
        <tissue evidence="1">Leaf</tissue>
    </source>
</reference>
<accession>A0A2P2R1E6</accession>
<sequence length="30" mass="3577">MNRAIKTTNKNSKRVIENMAVTYKKQHKML</sequence>
<protein>
    <submittedName>
        <fullName evidence="1">Uncharacterized protein</fullName>
    </submittedName>
</protein>